<reference evidence="2" key="1">
    <citation type="submission" date="2023-05" db="EMBL/GenBank/DDBJ databases">
        <title>[olsenella] sp. nov., isolated from a pig farm feces dump.</title>
        <authorList>
            <person name="Chang Y.-H."/>
        </authorList>
    </citation>
    <scope>NUCLEOTIDE SEQUENCE</scope>
    <source>
        <strain evidence="2">YH-ols2217</strain>
    </source>
</reference>
<feature type="transmembrane region" description="Helical" evidence="1">
    <location>
        <begin position="111"/>
        <end position="130"/>
    </location>
</feature>
<feature type="transmembrane region" description="Helical" evidence="1">
    <location>
        <begin position="223"/>
        <end position="244"/>
    </location>
</feature>
<evidence type="ECO:0000313" key="2">
    <source>
        <dbReference type="EMBL" id="MDJ1128766.1"/>
    </source>
</evidence>
<comment type="caution">
    <text evidence="2">The sequence shown here is derived from an EMBL/GenBank/DDBJ whole genome shotgun (WGS) entry which is preliminary data.</text>
</comment>
<feature type="transmembrane region" description="Helical" evidence="1">
    <location>
        <begin position="256"/>
        <end position="280"/>
    </location>
</feature>
<feature type="transmembrane region" description="Helical" evidence="1">
    <location>
        <begin position="50"/>
        <end position="73"/>
    </location>
</feature>
<evidence type="ECO:0000313" key="3">
    <source>
        <dbReference type="Proteomes" id="UP001431693"/>
    </source>
</evidence>
<proteinExistence type="predicted"/>
<keyword evidence="3" id="KW-1185">Reference proteome</keyword>
<keyword evidence="1" id="KW-0812">Transmembrane</keyword>
<feature type="transmembrane region" description="Helical" evidence="1">
    <location>
        <begin position="183"/>
        <end position="203"/>
    </location>
</feature>
<feature type="transmembrane region" description="Helical" evidence="1">
    <location>
        <begin position="286"/>
        <end position="304"/>
    </location>
</feature>
<gene>
    <name evidence="2" type="ORF">QJ043_01510</name>
</gene>
<dbReference type="RefSeq" id="WP_283722704.1">
    <property type="nucleotide sequence ID" value="NZ_JASJEX010000001.1"/>
</dbReference>
<keyword evidence="1" id="KW-0472">Membrane</keyword>
<keyword evidence="1" id="KW-1133">Transmembrane helix</keyword>
<sequence>MAYVVWHSIGTVAMLSLLVLTTLSLAEAYGSGQAPASVGFFGLQVPPILALGLLFLLTGALVAAGYLFGIGAYRQRWRSESSEKLLVRLGSGISALYLVGLLWAFTQADSVLFAYYGLSAFLAVSVGWQVRELARPGSTLLGRLPGEQGAAARQRIAEASKAFVEDYEVEQVSPGLQRIITGYCQLMVVWGSMEIVMALTYLSKVTRLWAEGADFFGVMGSGIITGFVVLAGGVYALACGVVNVRGRTNDRAMRWGVWLCFGGLIMAAACLTLGIIVLVAGAPDGVEQVFCATISTALMAASFFRTRERASWADAWRDAA</sequence>
<organism evidence="2 3">
    <name type="scientific">Kribbibacterium absianum</name>
    <dbReference type="NCBI Taxonomy" id="3044210"/>
    <lineage>
        <taxon>Bacteria</taxon>
        <taxon>Bacillati</taxon>
        <taxon>Actinomycetota</taxon>
        <taxon>Coriobacteriia</taxon>
        <taxon>Coriobacteriales</taxon>
        <taxon>Kribbibacteriaceae</taxon>
        <taxon>Kribbibacterium</taxon>
    </lineage>
</organism>
<protein>
    <submittedName>
        <fullName evidence="2">Uncharacterized protein</fullName>
    </submittedName>
</protein>
<dbReference type="EMBL" id="JASJEX010000001">
    <property type="protein sequence ID" value="MDJ1128766.1"/>
    <property type="molecule type" value="Genomic_DNA"/>
</dbReference>
<dbReference type="Proteomes" id="UP001431693">
    <property type="component" value="Unassembled WGS sequence"/>
</dbReference>
<name>A0ABT6ZI89_9ACTN</name>
<feature type="transmembrane region" description="Helical" evidence="1">
    <location>
        <begin position="85"/>
        <end position="105"/>
    </location>
</feature>
<evidence type="ECO:0000256" key="1">
    <source>
        <dbReference type="SAM" id="Phobius"/>
    </source>
</evidence>
<accession>A0ABT6ZI89</accession>